<feature type="domain" description="AAA+ ATPase" evidence="1">
    <location>
        <begin position="207"/>
        <end position="332"/>
    </location>
</feature>
<dbReference type="CDD" id="cd00009">
    <property type="entry name" value="AAA"/>
    <property type="match status" value="1"/>
</dbReference>
<dbReference type="AlphaFoldDB" id="A0A432L892"/>
<accession>A0A432L892</accession>
<proteinExistence type="predicted"/>
<evidence type="ECO:0000313" key="3">
    <source>
        <dbReference type="Proteomes" id="UP000287910"/>
    </source>
</evidence>
<dbReference type="InterPro" id="IPR003593">
    <property type="entry name" value="AAA+_ATPase"/>
</dbReference>
<dbReference type="SUPFAM" id="SSF52540">
    <property type="entry name" value="P-loop containing nucleoside triphosphate hydrolases"/>
    <property type="match status" value="1"/>
</dbReference>
<keyword evidence="3" id="KW-1185">Reference proteome</keyword>
<dbReference type="Gene3D" id="3.40.50.300">
    <property type="entry name" value="P-loop containing nucleotide triphosphate hydrolases"/>
    <property type="match status" value="1"/>
</dbReference>
<comment type="caution">
    <text evidence="2">The sequence shown here is derived from an EMBL/GenBank/DDBJ whole genome shotgun (WGS) entry which is preliminary data.</text>
</comment>
<dbReference type="Pfam" id="PF09848">
    <property type="entry name" value="SLFN-g3_helicase"/>
    <property type="match status" value="1"/>
</dbReference>
<dbReference type="EMBL" id="RYYR01000030">
    <property type="protein sequence ID" value="RUL48719.1"/>
    <property type="molecule type" value="Genomic_DNA"/>
</dbReference>
<gene>
    <name evidence="2" type="ORF">EK386_16490</name>
</gene>
<dbReference type="Proteomes" id="UP000287910">
    <property type="component" value="Unassembled WGS sequence"/>
</dbReference>
<evidence type="ECO:0000259" key="1">
    <source>
        <dbReference type="SMART" id="SM00382"/>
    </source>
</evidence>
<dbReference type="SMART" id="SM00382">
    <property type="entry name" value="AAA"/>
    <property type="match status" value="1"/>
</dbReference>
<protein>
    <submittedName>
        <fullName evidence="2">ATP-binding protein</fullName>
    </submittedName>
</protein>
<keyword evidence="2" id="KW-0547">Nucleotide-binding</keyword>
<dbReference type="InterPro" id="IPR027417">
    <property type="entry name" value="P-loop_NTPase"/>
</dbReference>
<organism evidence="2 3">
    <name type="scientific">Lysinibacillus antri</name>
    <dbReference type="NCBI Taxonomy" id="2498145"/>
    <lineage>
        <taxon>Bacteria</taxon>
        <taxon>Bacillati</taxon>
        <taxon>Bacillota</taxon>
        <taxon>Bacilli</taxon>
        <taxon>Bacillales</taxon>
        <taxon>Bacillaceae</taxon>
        <taxon>Lysinibacillus</taxon>
    </lineage>
</organism>
<evidence type="ECO:0000313" key="2">
    <source>
        <dbReference type="EMBL" id="RUL48719.1"/>
    </source>
</evidence>
<dbReference type="InterPro" id="IPR018647">
    <property type="entry name" value="SLFN_3-like_DNA/RNA_helicase"/>
</dbReference>
<sequence length="499" mass="58694">MKAINLLSLLSARYDLSYTNFTKYIQQFGMNPKIRLSELDDLKSLVDEMQKNTSNYNIYNNFYYGFMINRIGKEFDLLRIGQSSVVNIELKRESNEEKITRQLLQNDYYLKFLDKEVHNFTFVSSTKKLYMLMDNHVIKEVQMDRLIERLEEQQLIHIEDLDDVFDPSNYLVSPFNSPHSFMKDKYFLSAQQSTYKREILNLIPTDQTNFIVIEGGPGTGKSLLTYDIAKEYMKNSKKVLIFNCGRLNKGHEQLIAEYNWPIEPISNFNKAKQLTYDFSQYDVIIFDEAQALYKNKFIKVVELIKDLKIKCIFSLDPDRVLTNFEMNNNIPKLIQEKLNPVTYELTTIIRHNKEIHSFINNMFDLARPTDVQKFPNVTLQYFSSKTATKNYLQYLRGEGWKIIDYSRSNYIENPDNDHSKKGYRKDIHGIEFDHVVAVIDGLFYYKTNGKLAAKTVGKKLNDQPVKMLYQNIIRTRKKLHLVVVQNTEVLNKLLKILNS</sequence>
<name>A0A432L892_9BACI</name>
<keyword evidence="2" id="KW-0067">ATP-binding</keyword>
<dbReference type="GO" id="GO:0005524">
    <property type="term" value="F:ATP binding"/>
    <property type="evidence" value="ECO:0007669"/>
    <property type="project" value="UniProtKB-KW"/>
</dbReference>
<reference evidence="2 3" key="1">
    <citation type="submission" date="2018-12" db="EMBL/GenBank/DDBJ databases">
        <title>Lysinibacillus antri sp. nov., isolated from a cave soil.</title>
        <authorList>
            <person name="Narsing Rao M.P."/>
            <person name="Zhang H."/>
            <person name="Dong Z.-Y."/>
            <person name="Niu X.-K."/>
            <person name="Zhang K."/>
            <person name="Fang B.-Z."/>
            <person name="Kang Y.-Q."/>
            <person name="Xiao M."/>
            <person name="Li W.-J."/>
        </authorList>
    </citation>
    <scope>NUCLEOTIDE SEQUENCE [LARGE SCALE GENOMIC DNA]</scope>
    <source>
        <strain evidence="2 3">SYSU K30002</strain>
    </source>
</reference>